<dbReference type="Gene3D" id="3.40.50.300">
    <property type="entry name" value="P-loop containing nucleotide triphosphate hydrolases"/>
    <property type="match status" value="1"/>
</dbReference>
<dbReference type="KEGG" id="tfr:BR63_02115"/>
<evidence type="ECO:0000313" key="4">
    <source>
        <dbReference type="EMBL" id="QNB45217.1"/>
    </source>
</evidence>
<name>A0A7G6DZG3_THEFR</name>
<reference evidence="4 5" key="1">
    <citation type="journal article" date="2019" name="Front. Microbiol.">
        <title>Thermoanaerosceptrum fracticalcis gen. nov. sp. nov., a Novel Fumarate-Fermenting Microorganism From a Deep Fractured Carbonate Aquifer of the US Great Basin.</title>
        <authorList>
            <person name="Hamilton-Brehm S.D."/>
            <person name="Stewart L.E."/>
            <person name="Zavarin M."/>
            <person name="Caldwell M."/>
            <person name="Lawson P.A."/>
            <person name="Onstott T.C."/>
            <person name="Grzymski J."/>
            <person name="Neveux I."/>
            <person name="Lollar B.S."/>
            <person name="Russell C.E."/>
            <person name="Moser D.P."/>
        </authorList>
    </citation>
    <scope>NUCLEOTIDE SEQUENCE [LARGE SCALE GENOMIC DNA]</scope>
    <source>
        <strain evidence="4 5">DRI-13</strain>
    </source>
</reference>
<proteinExistence type="predicted"/>
<dbReference type="GO" id="GO:0005829">
    <property type="term" value="C:cytosol"/>
    <property type="evidence" value="ECO:0007669"/>
    <property type="project" value="TreeGrafter"/>
</dbReference>
<evidence type="ECO:0000313" key="5">
    <source>
        <dbReference type="Proteomes" id="UP000515847"/>
    </source>
</evidence>
<sequence>MKTKLLYKEEEVRLIKEWGGVFTPRFVTNEFVLLRSSQNPKQSALGKFNGKEIVPLRYSGIRPFGIAPKSVGQKSLLEALLSPPHEAPLIIAKGAAGTGKTLLALAAGLHRQMGKDKWYRRILVLRASITMDEQIGFLSGDEQAKIDPLMRPIRDNLEVLIDNDEEMWYVNEKELANKVEELFERKIVTTEALGSMRGRSLVKMYVIIDEAQNLKPIQVKGLITRAGNGTKIVLLDDPEQSDHPFLDARSNGLCYASEKMKGSSLCYQVTLNDEECERSELAAEGARRL</sequence>
<keyword evidence="1" id="KW-0547">Nucleotide-binding</keyword>
<dbReference type="AlphaFoldDB" id="A0A7G6DZG3"/>
<keyword evidence="5" id="KW-1185">Reference proteome</keyword>
<dbReference type="InterPro" id="IPR027417">
    <property type="entry name" value="P-loop_NTPase"/>
</dbReference>
<feature type="domain" description="PhoH-like protein" evidence="3">
    <location>
        <begin position="66"/>
        <end position="283"/>
    </location>
</feature>
<dbReference type="InterPro" id="IPR051451">
    <property type="entry name" value="PhoH2-like"/>
</dbReference>
<dbReference type="InterPro" id="IPR003714">
    <property type="entry name" value="PhoH"/>
</dbReference>
<organism evidence="4 5">
    <name type="scientific">Thermanaerosceptrum fracticalcis</name>
    <dbReference type="NCBI Taxonomy" id="1712410"/>
    <lineage>
        <taxon>Bacteria</taxon>
        <taxon>Bacillati</taxon>
        <taxon>Bacillota</taxon>
        <taxon>Clostridia</taxon>
        <taxon>Eubacteriales</taxon>
        <taxon>Peptococcaceae</taxon>
        <taxon>Thermanaerosceptrum</taxon>
    </lineage>
</organism>
<dbReference type="PANTHER" id="PTHR30473">
    <property type="entry name" value="PROTEIN PHOH"/>
    <property type="match status" value="1"/>
</dbReference>
<protein>
    <submittedName>
        <fullName evidence="4">AAA family ATPase</fullName>
    </submittedName>
</protein>
<evidence type="ECO:0000256" key="2">
    <source>
        <dbReference type="ARBA" id="ARBA00022840"/>
    </source>
</evidence>
<dbReference type="PANTHER" id="PTHR30473:SF2">
    <property type="entry name" value="PIN DOMAIN-CONTAINING PROTEIN"/>
    <property type="match status" value="1"/>
</dbReference>
<dbReference type="GO" id="GO:0005524">
    <property type="term" value="F:ATP binding"/>
    <property type="evidence" value="ECO:0007669"/>
    <property type="project" value="UniProtKB-KW"/>
</dbReference>
<accession>A0A7G6DZG3</accession>
<dbReference type="Proteomes" id="UP000515847">
    <property type="component" value="Chromosome"/>
</dbReference>
<keyword evidence="2" id="KW-0067">ATP-binding</keyword>
<dbReference type="SUPFAM" id="SSF52540">
    <property type="entry name" value="P-loop containing nucleoside triphosphate hydrolases"/>
    <property type="match status" value="1"/>
</dbReference>
<gene>
    <name evidence="4" type="ORF">BR63_02115</name>
</gene>
<dbReference type="EMBL" id="CP045798">
    <property type="protein sequence ID" value="QNB45217.1"/>
    <property type="molecule type" value="Genomic_DNA"/>
</dbReference>
<evidence type="ECO:0000256" key="1">
    <source>
        <dbReference type="ARBA" id="ARBA00022741"/>
    </source>
</evidence>
<evidence type="ECO:0000259" key="3">
    <source>
        <dbReference type="Pfam" id="PF02562"/>
    </source>
</evidence>
<dbReference type="Pfam" id="PF02562">
    <property type="entry name" value="PhoH"/>
    <property type="match status" value="1"/>
</dbReference>